<reference evidence="1 2" key="1">
    <citation type="submission" date="2018-05" db="EMBL/GenBank/DDBJ databases">
        <title>Genomic Encyclopedia of Type Strains, Phase IV (KMG-IV): sequencing the most valuable type-strain genomes for metagenomic binning, comparative biology and taxonomic classification.</title>
        <authorList>
            <person name="Goeker M."/>
        </authorList>
    </citation>
    <scope>NUCLEOTIDE SEQUENCE [LARGE SCALE GENOMIC DNA]</scope>
    <source>
        <strain evidence="1 2">DSM 28556</strain>
    </source>
</reference>
<evidence type="ECO:0000313" key="2">
    <source>
        <dbReference type="Proteomes" id="UP000247978"/>
    </source>
</evidence>
<gene>
    <name evidence="1" type="ORF">DFR56_101343</name>
</gene>
<proteinExistence type="predicted"/>
<dbReference type="AlphaFoldDB" id="A0A2V3WBN8"/>
<comment type="caution">
    <text evidence="1">The sequence shown here is derived from an EMBL/GenBank/DDBJ whole genome shotgun (WGS) entry which is preliminary data.</text>
</comment>
<sequence length="40" mass="4722">MSDYIPLKYYFGRELALRLANLIQPHYPRFSNKSFTISVA</sequence>
<keyword evidence="2" id="KW-1185">Reference proteome</keyword>
<organism evidence="1 2">
    <name type="scientific">Pseudogracilibacillus auburnensis</name>
    <dbReference type="NCBI Taxonomy" id="1494959"/>
    <lineage>
        <taxon>Bacteria</taxon>
        <taxon>Bacillati</taxon>
        <taxon>Bacillota</taxon>
        <taxon>Bacilli</taxon>
        <taxon>Bacillales</taxon>
        <taxon>Bacillaceae</taxon>
        <taxon>Pseudogracilibacillus</taxon>
    </lineage>
</organism>
<protein>
    <submittedName>
        <fullName evidence="1">Uncharacterized protein</fullName>
    </submittedName>
</protein>
<evidence type="ECO:0000313" key="1">
    <source>
        <dbReference type="EMBL" id="PXW90431.1"/>
    </source>
</evidence>
<name>A0A2V3WBN8_9BACI</name>
<dbReference type="Proteomes" id="UP000247978">
    <property type="component" value="Unassembled WGS sequence"/>
</dbReference>
<dbReference type="EMBL" id="QJJQ01000001">
    <property type="protein sequence ID" value="PXW90431.1"/>
    <property type="molecule type" value="Genomic_DNA"/>
</dbReference>
<accession>A0A2V3WBN8</accession>